<evidence type="ECO:0000313" key="6">
    <source>
        <dbReference type="Proteomes" id="UP001240483"/>
    </source>
</evidence>
<dbReference type="GO" id="GO:0000976">
    <property type="term" value="F:transcription cis-regulatory region binding"/>
    <property type="evidence" value="ECO:0007669"/>
    <property type="project" value="TreeGrafter"/>
</dbReference>
<dbReference type="AlphaFoldDB" id="A0AAP4FDW3"/>
<dbReference type="InterPro" id="IPR009057">
    <property type="entry name" value="Homeodomain-like_sf"/>
</dbReference>
<evidence type="ECO:0000313" key="5">
    <source>
        <dbReference type="EMBL" id="MDK6275741.1"/>
    </source>
</evidence>
<dbReference type="Pfam" id="PF19344">
    <property type="entry name" value="TetR_C_32"/>
    <property type="match status" value="1"/>
</dbReference>
<dbReference type="PROSITE" id="PS50977">
    <property type="entry name" value="HTH_TETR_2"/>
    <property type="match status" value="1"/>
</dbReference>
<dbReference type="SUPFAM" id="SSF46689">
    <property type="entry name" value="Homeodomain-like"/>
    <property type="match status" value="1"/>
</dbReference>
<keyword evidence="1 2" id="KW-0238">DNA-binding</keyword>
<reference evidence="5" key="1">
    <citation type="submission" date="2023-05" db="EMBL/GenBank/DDBJ databases">
        <title>Cataloging the Phylogenetic Diversity of Human Bladder Bacteria.</title>
        <authorList>
            <person name="Du J."/>
        </authorList>
    </citation>
    <scope>NUCLEOTIDE SEQUENCE</scope>
    <source>
        <strain evidence="5">UMB9978</strain>
    </source>
</reference>
<dbReference type="InterPro" id="IPR001647">
    <property type="entry name" value="HTH_TetR"/>
</dbReference>
<protein>
    <submittedName>
        <fullName evidence="5">TetR/AcrR family transcriptional regulator</fullName>
    </submittedName>
</protein>
<feature type="DNA-binding region" description="H-T-H motif" evidence="2">
    <location>
        <begin position="59"/>
        <end position="78"/>
    </location>
</feature>
<gene>
    <name evidence="5" type="ORF">QP116_08355</name>
</gene>
<feature type="compositionally biased region" description="Low complexity" evidence="3">
    <location>
        <begin position="238"/>
        <end position="253"/>
    </location>
</feature>
<name>A0AAP4FDW3_9MICC</name>
<evidence type="ECO:0000256" key="1">
    <source>
        <dbReference type="ARBA" id="ARBA00023125"/>
    </source>
</evidence>
<comment type="caution">
    <text evidence="5">The sequence shown here is derived from an EMBL/GenBank/DDBJ whole genome shotgun (WGS) entry which is preliminary data.</text>
</comment>
<evidence type="ECO:0000259" key="4">
    <source>
        <dbReference type="PROSITE" id="PS50977"/>
    </source>
</evidence>
<sequence>MHSDKAKGAVTTHVDDDLSCDAREGDGRATRWEDHRKQRREELLTAARRAIHRGGPQLSMDEIASAAQTSKSVYYRYFGDKDGLRAAISHKIIERVQAHVMDAGRRASTPADGLTAMILEYLDQAQGSPALYAFVMHPENAAGVMPSGNSMHTDMAAKARNDITSLMTFGLRQVTPHPSSAQFEALWAEAALGFILSAVDHWLTHQNENSASSAQLARAISTWLTHGVLSPIDMGAATETATASSSEPAPTGSVQGKAH</sequence>
<dbReference type="Proteomes" id="UP001240483">
    <property type="component" value="Unassembled WGS sequence"/>
</dbReference>
<dbReference type="RefSeq" id="WP_180754720.1">
    <property type="nucleotide sequence ID" value="NZ_CALUAG010000012.1"/>
</dbReference>
<dbReference type="PANTHER" id="PTHR30055:SF160">
    <property type="entry name" value="TRANSCRIPTIONAL REGULATORY PROTEIN (PROBABLY ASNC-FAMILY)-RELATED"/>
    <property type="match status" value="1"/>
</dbReference>
<feature type="region of interest" description="Disordered" evidence="3">
    <location>
        <begin position="238"/>
        <end position="259"/>
    </location>
</feature>
<proteinExistence type="predicted"/>
<dbReference type="GO" id="GO:0003700">
    <property type="term" value="F:DNA-binding transcription factor activity"/>
    <property type="evidence" value="ECO:0007669"/>
    <property type="project" value="TreeGrafter"/>
</dbReference>
<feature type="domain" description="HTH tetR-type" evidence="4">
    <location>
        <begin position="37"/>
        <end position="96"/>
    </location>
</feature>
<dbReference type="Pfam" id="PF00440">
    <property type="entry name" value="TetR_N"/>
    <property type="match status" value="1"/>
</dbReference>
<dbReference type="PANTHER" id="PTHR30055">
    <property type="entry name" value="HTH-TYPE TRANSCRIPTIONAL REGULATOR RUTR"/>
    <property type="match status" value="1"/>
</dbReference>
<evidence type="ECO:0000256" key="3">
    <source>
        <dbReference type="SAM" id="MobiDB-lite"/>
    </source>
</evidence>
<dbReference type="Gene3D" id="1.10.357.10">
    <property type="entry name" value="Tetracycline Repressor, domain 2"/>
    <property type="match status" value="1"/>
</dbReference>
<dbReference type="InterPro" id="IPR050109">
    <property type="entry name" value="HTH-type_TetR-like_transc_reg"/>
</dbReference>
<dbReference type="EMBL" id="JASODW010000011">
    <property type="protein sequence ID" value="MDK6275741.1"/>
    <property type="molecule type" value="Genomic_DNA"/>
</dbReference>
<accession>A0AAP4FDW3</accession>
<evidence type="ECO:0000256" key="2">
    <source>
        <dbReference type="PROSITE-ProRule" id="PRU00335"/>
    </source>
</evidence>
<organism evidence="5 6">
    <name type="scientific">Pseudoglutamicibacter cumminsii</name>
    <dbReference type="NCBI Taxonomy" id="156979"/>
    <lineage>
        <taxon>Bacteria</taxon>
        <taxon>Bacillati</taxon>
        <taxon>Actinomycetota</taxon>
        <taxon>Actinomycetes</taxon>
        <taxon>Micrococcales</taxon>
        <taxon>Micrococcaceae</taxon>
        <taxon>Pseudoglutamicibacter</taxon>
    </lineage>
</organism>
<dbReference type="InterPro" id="IPR045823">
    <property type="entry name" value="TetR_C_32"/>
</dbReference>